<dbReference type="GO" id="GO:0000139">
    <property type="term" value="C:Golgi membrane"/>
    <property type="evidence" value="ECO:0007669"/>
    <property type="project" value="UniProtKB-SubCell"/>
</dbReference>
<feature type="compositionally biased region" description="Polar residues" evidence="8">
    <location>
        <begin position="71"/>
        <end position="90"/>
    </location>
</feature>
<feature type="non-terminal residue" evidence="9">
    <location>
        <position position="1"/>
    </location>
</feature>
<dbReference type="Gramene" id="GBG84827">
    <property type="protein sequence ID" value="GBG84827"/>
    <property type="gene ID" value="CBR_g39203"/>
</dbReference>
<dbReference type="Proteomes" id="UP000265515">
    <property type="component" value="Unassembled WGS sequence"/>
</dbReference>
<dbReference type="Pfam" id="PF09787">
    <property type="entry name" value="Golgin_A5"/>
    <property type="match status" value="1"/>
</dbReference>
<feature type="compositionally biased region" description="Basic and acidic residues" evidence="8">
    <location>
        <begin position="108"/>
        <end position="131"/>
    </location>
</feature>
<comment type="subcellular location">
    <subcellularLocation>
        <location evidence="1">Golgi apparatus membrane</location>
        <topology evidence="1">Single-pass membrane protein</topology>
    </subcellularLocation>
</comment>
<feature type="region of interest" description="Disordered" evidence="8">
    <location>
        <begin position="1"/>
        <end position="94"/>
    </location>
</feature>
<dbReference type="GO" id="GO:0000301">
    <property type="term" value="P:retrograde transport, vesicle recycling within Golgi"/>
    <property type="evidence" value="ECO:0007669"/>
    <property type="project" value="TreeGrafter"/>
</dbReference>
<evidence type="ECO:0000256" key="3">
    <source>
        <dbReference type="ARBA" id="ARBA00022989"/>
    </source>
</evidence>
<evidence type="ECO:0000256" key="7">
    <source>
        <dbReference type="SAM" id="Coils"/>
    </source>
</evidence>
<keyword evidence="4" id="KW-0333">Golgi apparatus</keyword>
<feature type="coiled-coil region" evidence="7">
    <location>
        <begin position="398"/>
        <end position="499"/>
    </location>
</feature>
<keyword evidence="6" id="KW-0472">Membrane</keyword>
<reference evidence="9 10" key="1">
    <citation type="journal article" date="2018" name="Cell">
        <title>The Chara Genome: Secondary Complexity and Implications for Plant Terrestrialization.</title>
        <authorList>
            <person name="Nishiyama T."/>
            <person name="Sakayama H."/>
            <person name="Vries J.D."/>
            <person name="Buschmann H."/>
            <person name="Saint-Marcoux D."/>
            <person name="Ullrich K.K."/>
            <person name="Haas F.B."/>
            <person name="Vanderstraeten L."/>
            <person name="Becker D."/>
            <person name="Lang D."/>
            <person name="Vosolsobe S."/>
            <person name="Rombauts S."/>
            <person name="Wilhelmsson P.K.I."/>
            <person name="Janitza P."/>
            <person name="Kern R."/>
            <person name="Heyl A."/>
            <person name="Rumpler F."/>
            <person name="Villalobos L.I.A.C."/>
            <person name="Clay J.M."/>
            <person name="Skokan R."/>
            <person name="Toyoda A."/>
            <person name="Suzuki Y."/>
            <person name="Kagoshima H."/>
            <person name="Schijlen E."/>
            <person name="Tajeshwar N."/>
            <person name="Catarino B."/>
            <person name="Hetherington A.J."/>
            <person name="Saltykova A."/>
            <person name="Bonnot C."/>
            <person name="Breuninger H."/>
            <person name="Symeonidi A."/>
            <person name="Radhakrishnan G.V."/>
            <person name="Van Nieuwerburgh F."/>
            <person name="Deforce D."/>
            <person name="Chang C."/>
            <person name="Karol K.G."/>
            <person name="Hedrich R."/>
            <person name="Ulvskov P."/>
            <person name="Glockner G."/>
            <person name="Delwiche C.F."/>
            <person name="Petrasek J."/>
            <person name="Van de Peer Y."/>
            <person name="Friml J."/>
            <person name="Beilby M."/>
            <person name="Dolan L."/>
            <person name="Kohara Y."/>
            <person name="Sugano S."/>
            <person name="Fujiyama A."/>
            <person name="Delaux P.-M."/>
            <person name="Quint M."/>
            <person name="TheiBen G."/>
            <person name="Hagemann M."/>
            <person name="Harholt J."/>
            <person name="Dunand C."/>
            <person name="Zachgo S."/>
            <person name="Langdale J."/>
            <person name="Maumus F."/>
            <person name="Straeten D.V.D."/>
            <person name="Gould S.B."/>
            <person name="Rensing S.A."/>
        </authorList>
    </citation>
    <scope>NUCLEOTIDE SEQUENCE [LARGE SCALE GENOMIC DNA]</scope>
    <source>
        <strain evidence="9 10">S276</strain>
    </source>
</reference>
<evidence type="ECO:0000256" key="4">
    <source>
        <dbReference type="ARBA" id="ARBA00023034"/>
    </source>
</evidence>
<dbReference type="PANTHER" id="PTHR13815">
    <property type="entry name" value="GOLGIN-84"/>
    <property type="match status" value="1"/>
</dbReference>
<feature type="compositionally biased region" description="Polar residues" evidence="8">
    <location>
        <begin position="14"/>
        <end position="23"/>
    </location>
</feature>
<dbReference type="PANTHER" id="PTHR13815:SF7">
    <property type="entry name" value="GOLGIN SUBFAMILY A MEMBER 5"/>
    <property type="match status" value="1"/>
</dbReference>
<evidence type="ECO:0000313" key="10">
    <source>
        <dbReference type="Proteomes" id="UP000265515"/>
    </source>
</evidence>
<evidence type="ECO:0000256" key="8">
    <source>
        <dbReference type="SAM" id="MobiDB-lite"/>
    </source>
</evidence>
<dbReference type="OMA" id="QQEYMST"/>
<protein>
    <submittedName>
        <fullName evidence="9">Uncharacterized protein</fullName>
    </submittedName>
</protein>
<evidence type="ECO:0000256" key="6">
    <source>
        <dbReference type="ARBA" id="ARBA00023136"/>
    </source>
</evidence>
<proteinExistence type="predicted"/>
<feature type="compositionally biased region" description="Basic and acidic residues" evidence="8">
    <location>
        <begin position="24"/>
        <end position="47"/>
    </location>
</feature>
<keyword evidence="3" id="KW-1133">Transmembrane helix</keyword>
<keyword evidence="2" id="KW-0812">Transmembrane</keyword>
<gene>
    <name evidence="9" type="ORF">CBR_g39203</name>
</gene>
<dbReference type="GO" id="GO:0031985">
    <property type="term" value="C:Golgi cisterna"/>
    <property type="evidence" value="ECO:0007669"/>
    <property type="project" value="TreeGrafter"/>
</dbReference>
<evidence type="ECO:0000256" key="5">
    <source>
        <dbReference type="ARBA" id="ARBA00023054"/>
    </source>
</evidence>
<name>A0A388LR88_CHABU</name>
<dbReference type="EMBL" id="BFEA01000493">
    <property type="protein sequence ID" value="GBG84827.1"/>
    <property type="molecule type" value="Genomic_DNA"/>
</dbReference>
<dbReference type="GO" id="GO:0007030">
    <property type="term" value="P:Golgi organization"/>
    <property type="evidence" value="ECO:0007669"/>
    <property type="project" value="InterPro"/>
</dbReference>
<evidence type="ECO:0000256" key="2">
    <source>
        <dbReference type="ARBA" id="ARBA00022692"/>
    </source>
</evidence>
<evidence type="ECO:0000313" key="9">
    <source>
        <dbReference type="EMBL" id="GBG84827.1"/>
    </source>
</evidence>
<comment type="caution">
    <text evidence="9">The sequence shown here is derived from an EMBL/GenBank/DDBJ whole genome shotgun (WGS) entry which is preliminary data.</text>
</comment>
<dbReference type="OrthoDB" id="248903at2759"/>
<feature type="coiled-coil region" evidence="7">
    <location>
        <begin position="235"/>
        <end position="322"/>
    </location>
</feature>
<evidence type="ECO:0000256" key="1">
    <source>
        <dbReference type="ARBA" id="ARBA00004194"/>
    </source>
</evidence>
<dbReference type="AlphaFoldDB" id="A0A388LR88"/>
<feature type="region of interest" description="Disordered" evidence="8">
    <location>
        <begin position="108"/>
        <end position="203"/>
    </location>
</feature>
<keyword evidence="10" id="KW-1185">Reference proteome</keyword>
<sequence length="650" mass="71858">PEMLGVVMERSSSRNKIQGTWSDRGSDIADDRSYQQISPDRRVDIRLSRAPSLSDTSAAGAVAAVADEISEPTSGRQENHTFDMQLSSGSESDEKAVLKDVEVVSKQRLSAESEVPEVVKVEDDTSSKRDGGTGNAVENGGFRRIDREVSPQVQDVRAGRAMSRENGSVSDGGREPEVSRGGLERGLSITAGSLGSMNGPPKDEVAAAREHRLHQDLDEARGLLRSAASVGQSKEARLARVCERLQARVQELKAENAQLEEMLHTQNDKSGSAHEKVRQLEQELMSRRSALVAMEMEISRAIEEKNAEIQSMAVALEAAKKQATAAEGKLAVMQISTESAVRDRELSEARIQQALREQLVAAERRAEDEREAHAATRQAAGQREAELEARVTEGAAALTKMQRLVDERNEKMATLEHKISMLEVECATLNQELQDADSKLRREQKKVEASEKNQASQVDVLIEESGKARRAQREAEAKLSTMEAETEKLRNELAKARREAGSSSVQAHAELERRFRELTELLYLKQTQLEALSSEKAALLLKLEKEARRAREAKAQVERDQSIRRHMLLDDDEADMKMFEFSANRFSGVRPGIRTAAKYLDFGAVSAGKFLWRRPQARLGVLFYLLQEKADMSLTVALKAAEAASGLVKP</sequence>
<organism evidence="9 10">
    <name type="scientific">Chara braunii</name>
    <name type="common">Braun's stonewort</name>
    <dbReference type="NCBI Taxonomy" id="69332"/>
    <lineage>
        <taxon>Eukaryota</taxon>
        <taxon>Viridiplantae</taxon>
        <taxon>Streptophyta</taxon>
        <taxon>Charophyceae</taxon>
        <taxon>Charales</taxon>
        <taxon>Characeae</taxon>
        <taxon>Chara</taxon>
    </lineage>
</organism>
<dbReference type="InterPro" id="IPR019177">
    <property type="entry name" value="Golgin_subfamily_A_member_5"/>
</dbReference>
<keyword evidence="5 7" id="KW-0175">Coiled coil</keyword>
<accession>A0A388LR88</accession>
<feature type="coiled-coil region" evidence="7">
    <location>
        <begin position="529"/>
        <end position="560"/>
    </location>
</feature>